<proteinExistence type="predicted"/>
<evidence type="ECO:0000256" key="1">
    <source>
        <dbReference type="SAM" id="MobiDB-lite"/>
    </source>
</evidence>
<feature type="region of interest" description="Disordered" evidence="1">
    <location>
        <begin position="1"/>
        <end position="32"/>
    </location>
</feature>
<dbReference type="AlphaFoldDB" id="A0A5E4U404"/>
<reference evidence="2 3" key="1">
    <citation type="submission" date="2019-08" db="EMBL/GenBank/DDBJ databases">
        <authorList>
            <person name="Peeters C."/>
        </authorList>
    </citation>
    <scope>NUCLEOTIDE SEQUENCE [LARGE SCALE GENOMIC DNA]</scope>
    <source>
        <strain evidence="2 3">LMG 31107</strain>
    </source>
</reference>
<dbReference type="Proteomes" id="UP000396788">
    <property type="component" value="Unassembled WGS sequence"/>
</dbReference>
<feature type="compositionally biased region" description="Basic and acidic residues" evidence="1">
    <location>
        <begin position="13"/>
        <end position="23"/>
    </location>
</feature>
<dbReference type="EMBL" id="CABPRY010000003">
    <property type="protein sequence ID" value="VVD94840.1"/>
    <property type="molecule type" value="Genomic_DNA"/>
</dbReference>
<name>A0A5E4U404_9BURK</name>
<sequence>MTPSYGVSRRHDRPPTDRNRTDPDITLDDPSTPWTALATGAFGVQIATRVPMPAACARS</sequence>
<evidence type="ECO:0000313" key="2">
    <source>
        <dbReference type="EMBL" id="VVD94840.1"/>
    </source>
</evidence>
<protein>
    <submittedName>
        <fullName evidence="2">Uncharacterized protein</fullName>
    </submittedName>
</protein>
<gene>
    <name evidence="2" type="ORF">PCE31107_01824</name>
</gene>
<organism evidence="2 3">
    <name type="scientific">Pandoraea cepalis</name>
    <dbReference type="NCBI Taxonomy" id="2508294"/>
    <lineage>
        <taxon>Bacteria</taxon>
        <taxon>Pseudomonadati</taxon>
        <taxon>Pseudomonadota</taxon>
        <taxon>Betaproteobacteria</taxon>
        <taxon>Burkholderiales</taxon>
        <taxon>Burkholderiaceae</taxon>
        <taxon>Pandoraea</taxon>
    </lineage>
</organism>
<evidence type="ECO:0000313" key="3">
    <source>
        <dbReference type="Proteomes" id="UP000396788"/>
    </source>
</evidence>
<accession>A0A5E4U404</accession>